<name>A0ABV3WQ25_9HYPH</name>
<dbReference type="Proteomes" id="UP001559025">
    <property type="component" value="Unassembled WGS sequence"/>
</dbReference>
<dbReference type="SUPFAM" id="SSF46955">
    <property type="entry name" value="Putative DNA-binding domain"/>
    <property type="match status" value="1"/>
</dbReference>
<protein>
    <submittedName>
        <fullName evidence="2">Helix-turn-helix domain-containing protein</fullName>
    </submittedName>
</protein>
<evidence type="ECO:0000313" key="2">
    <source>
        <dbReference type="EMBL" id="MEX4006751.1"/>
    </source>
</evidence>
<dbReference type="Pfam" id="PF12728">
    <property type="entry name" value="HTH_17"/>
    <property type="match status" value="1"/>
</dbReference>
<keyword evidence="3" id="KW-1185">Reference proteome</keyword>
<reference evidence="2 3" key="1">
    <citation type="submission" date="2024-01" db="EMBL/GenBank/DDBJ databases">
        <title>New evidence supports the origin of RcGTA from prophage.</title>
        <authorList>
            <person name="Xu Y."/>
            <person name="Liu B."/>
            <person name="Chen F."/>
        </authorList>
    </citation>
    <scope>NUCLEOTIDE SEQUENCE [LARGE SCALE GENOMIC DNA]</scope>
    <source>
        <strain evidence="2 3">CBW1107-2</strain>
    </source>
</reference>
<dbReference type="InterPro" id="IPR041657">
    <property type="entry name" value="HTH_17"/>
</dbReference>
<proteinExistence type="predicted"/>
<gene>
    <name evidence="2" type="ORF">V1479_05500</name>
</gene>
<evidence type="ECO:0000259" key="1">
    <source>
        <dbReference type="Pfam" id="PF12728"/>
    </source>
</evidence>
<dbReference type="RefSeq" id="WP_368802039.1">
    <property type="nucleotide sequence ID" value="NZ_JAZHFV010000002.1"/>
</dbReference>
<comment type="caution">
    <text evidence="2">The sequence shown here is derived from an EMBL/GenBank/DDBJ whole genome shotgun (WGS) entry which is preliminary data.</text>
</comment>
<dbReference type="InterPro" id="IPR009061">
    <property type="entry name" value="DNA-bd_dom_put_sf"/>
</dbReference>
<sequence>MSSQTTPPQRPKLRTRQAAAYTGLAKSTLEKLRCNGGGAPYIRIGRIVLYDPDDLDTWLAAHKRRTTASDC</sequence>
<organism evidence="2 3">
    <name type="scientific">Neoaquamicrobium sediminum</name>
    <dbReference type="NCBI Taxonomy" id="1849104"/>
    <lineage>
        <taxon>Bacteria</taxon>
        <taxon>Pseudomonadati</taxon>
        <taxon>Pseudomonadota</taxon>
        <taxon>Alphaproteobacteria</taxon>
        <taxon>Hyphomicrobiales</taxon>
        <taxon>Phyllobacteriaceae</taxon>
        <taxon>Neoaquamicrobium</taxon>
    </lineage>
</organism>
<evidence type="ECO:0000313" key="3">
    <source>
        <dbReference type="Proteomes" id="UP001559025"/>
    </source>
</evidence>
<feature type="domain" description="Helix-turn-helix" evidence="1">
    <location>
        <begin position="13"/>
        <end position="62"/>
    </location>
</feature>
<accession>A0ABV3WQ25</accession>
<dbReference type="EMBL" id="JAZHFV010000002">
    <property type="protein sequence ID" value="MEX4006751.1"/>
    <property type="molecule type" value="Genomic_DNA"/>
</dbReference>